<proteinExistence type="inferred from homology"/>
<evidence type="ECO:0000256" key="5">
    <source>
        <dbReference type="ARBA" id="ARBA00023163"/>
    </source>
</evidence>
<dbReference type="GO" id="GO:0006325">
    <property type="term" value="P:chromatin organization"/>
    <property type="evidence" value="ECO:0007669"/>
    <property type="project" value="UniProtKB-KW"/>
</dbReference>
<comment type="caution">
    <text evidence="9">The sequence shown here is derived from an EMBL/GenBank/DDBJ whole genome shotgun (WGS) entry which is preliminary data.</text>
</comment>
<evidence type="ECO:0000256" key="2">
    <source>
        <dbReference type="ARBA" id="ARBA00007117"/>
    </source>
</evidence>
<dbReference type="GO" id="GO:0006357">
    <property type="term" value="P:regulation of transcription by RNA polymerase II"/>
    <property type="evidence" value="ECO:0007669"/>
    <property type="project" value="TreeGrafter"/>
</dbReference>
<reference evidence="9" key="2">
    <citation type="submission" date="2023-01" db="EMBL/GenBank/DDBJ databases">
        <authorList>
            <person name="Petersen C."/>
        </authorList>
    </citation>
    <scope>NUCLEOTIDE SEQUENCE</scope>
    <source>
        <strain evidence="9">IBT 15450</strain>
    </source>
</reference>
<reference evidence="9" key="1">
    <citation type="journal article" date="2023" name="IMA Fungus">
        <title>Comparative genomic study of the Penicillium genus elucidates a diverse pangenome and 15 lateral gene transfer events.</title>
        <authorList>
            <person name="Petersen C."/>
            <person name="Sorensen T."/>
            <person name="Nielsen M.R."/>
            <person name="Sondergaard T.E."/>
            <person name="Sorensen J.L."/>
            <person name="Fitzpatrick D.A."/>
            <person name="Frisvad J.C."/>
            <person name="Nielsen K.L."/>
        </authorList>
    </citation>
    <scope>NUCLEOTIDE SEQUENCE</scope>
    <source>
        <strain evidence="9">IBT 15450</strain>
    </source>
</reference>
<evidence type="ECO:0000256" key="1">
    <source>
        <dbReference type="ARBA" id="ARBA00004123"/>
    </source>
</evidence>
<feature type="compositionally biased region" description="Low complexity" evidence="8">
    <location>
        <begin position="198"/>
        <end position="211"/>
    </location>
</feature>
<keyword evidence="6" id="KW-0539">Nucleus</keyword>
<comment type="subcellular location">
    <subcellularLocation>
        <location evidence="1">Nucleus</location>
    </subcellularLocation>
</comment>
<accession>A0AAD6N1W8</accession>
<feature type="compositionally biased region" description="Acidic residues" evidence="8">
    <location>
        <begin position="227"/>
        <end position="262"/>
    </location>
</feature>
<evidence type="ECO:0000256" key="8">
    <source>
        <dbReference type="SAM" id="MobiDB-lite"/>
    </source>
</evidence>
<evidence type="ECO:0000256" key="6">
    <source>
        <dbReference type="ARBA" id="ARBA00023242"/>
    </source>
</evidence>
<dbReference type="PANTHER" id="PTHR13581">
    <property type="entry name" value="MRG-BINDING PROTEIN"/>
    <property type="match status" value="1"/>
</dbReference>
<evidence type="ECO:0000256" key="3">
    <source>
        <dbReference type="ARBA" id="ARBA00022853"/>
    </source>
</evidence>
<dbReference type="EMBL" id="JAQJZL010000016">
    <property type="protein sequence ID" value="KAJ6022541.1"/>
    <property type="molecule type" value="Genomic_DNA"/>
</dbReference>
<keyword evidence="5" id="KW-0804">Transcription</keyword>
<protein>
    <recommendedName>
        <fullName evidence="11">CT20 family protein</fullName>
    </recommendedName>
</protein>
<dbReference type="InterPro" id="IPR012423">
    <property type="entry name" value="Eaf7/MRGBP"/>
</dbReference>
<evidence type="ECO:0000256" key="4">
    <source>
        <dbReference type="ARBA" id="ARBA00023015"/>
    </source>
</evidence>
<evidence type="ECO:0000313" key="9">
    <source>
        <dbReference type="EMBL" id="KAJ6022541.1"/>
    </source>
</evidence>
<dbReference type="PANTHER" id="PTHR13581:SF5">
    <property type="entry name" value="MRG_MORF4L-BINDING PROTEIN"/>
    <property type="match status" value="1"/>
</dbReference>
<sequence>MPPRKKTKRAHSPTPQDDTTALSSADTPGSSDSVDKPDTEYDLISDPWTDEQETALLKAIIKWKPVGLHKHFRMLAISDYLKSQGYAPSTAEHMRIPGIWKKLGTLYNLEALDEREDSVITDANEDDEGSSEMYCAFELPYDEYGDMMFERRLAMEGSSSPVTSRASRAGESRRGSTVADTDEPRSSPAPSRGRNANRSARTSTRGTRSTRLQVEIGTGSQGKVSDEGGDGDSEEEDTGANDEDDEEGDEVSDAPSDEEEGDGEKGVLAALEHKPLDPKLRTRSLRVVLRRAGQADGVNMSGFLLHF</sequence>
<keyword evidence="4" id="KW-0805">Transcription regulation</keyword>
<evidence type="ECO:0008006" key="11">
    <source>
        <dbReference type="Google" id="ProtNLM"/>
    </source>
</evidence>
<name>A0AAD6N1W8_PENCN</name>
<dbReference type="Pfam" id="PF07904">
    <property type="entry name" value="Eaf7"/>
    <property type="match status" value="1"/>
</dbReference>
<organism evidence="9 10">
    <name type="scientific">Penicillium canescens</name>
    <dbReference type="NCBI Taxonomy" id="5083"/>
    <lineage>
        <taxon>Eukaryota</taxon>
        <taxon>Fungi</taxon>
        <taxon>Dikarya</taxon>
        <taxon>Ascomycota</taxon>
        <taxon>Pezizomycotina</taxon>
        <taxon>Eurotiomycetes</taxon>
        <taxon>Eurotiomycetidae</taxon>
        <taxon>Eurotiales</taxon>
        <taxon>Aspergillaceae</taxon>
        <taxon>Penicillium</taxon>
    </lineage>
</organism>
<evidence type="ECO:0000256" key="7">
    <source>
        <dbReference type="ARBA" id="ARBA00025178"/>
    </source>
</evidence>
<dbReference type="GO" id="GO:0005634">
    <property type="term" value="C:nucleus"/>
    <property type="evidence" value="ECO:0007669"/>
    <property type="project" value="UniProtKB-SubCell"/>
</dbReference>
<comment type="similarity">
    <text evidence="2">Belongs to the EAF7 family.</text>
</comment>
<evidence type="ECO:0000313" key="10">
    <source>
        <dbReference type="Proteomes" id="UP001219568"/>
    </source>
</evidence>
<comment type="function">
    <text evidence="7">Component of the NuA4 histone acetyltransferase complex which is involved in transcriptional activation of selected genes principally by acetylation of nucleosomal histone H4 and H2A. The NuA4 complex is also involved in DNA repair.</text>
</comment>
<keyword evidence="3" id="KW-0156">Chromatin regulator</keyword>
<feature type="compositionally biased region" description="Polar residues" evidence="8">
    <location>
        <begin position="13"/>
        <end position="32"/>
    </location>
</feature>
<feature type="compositionally biased region" description="Basic residues" evidence="8">
    <location>
        <begin position="1"/>
        <end position="11"/>
    </location>
</feature>
<keyword evidence="10" id="KW-1185">Reference proteome</keyword>
<feature type="region of interest" description="Disordered" evidence="8">
    <location>
        <begin position="1"/>
        <end position="46"/>
    </location>
</feature>
<dbReference type="GO" id="GO:0035267">
    <property type="term" value="C:NuA4 histone acetyltransferase complex"/>
    <property type="evidence" value="ECO:0007669"/>
    <property type="project" value="TreeGrafter"/>
</dbReference>
<gene>
    <name evidence="9" type="ORF">N7460_012936</name>
</gene>
<dbReference type="AlphaFoldDB" id="A0AAD6N1W8"/>
<dbReference type="Proteomes" id="UP001219568">
    <property type="component" value="Unassembled WGS sequence"/>
</dbReference>
<feature type="region of interest" description="Disordered" evidence="8">
    <location>
        <begin position="155"/>
        <end position="275"/>
    </location>
</feature>